<dbReference type="GO" id="GO:0008168">
    <property type="term" value="F:methyltransferase activity"/>
    <property type="evidence" value="ECO:0007669"/>
    <property type="project" value="InterPro"/>
</dbReference>
<dbReference type="Pfam" id="PF09004">
    <property type="entry name" value="ALKBH8_N"/>
    <property type="match status" value="1"/>
</dbReference>
<keyword evidence="3" id="KW-1185">Reference proteome</keyword>
<dbReference type="GO" id="GO:0016706">
    <property type="term" value="F:2-oxoglutarate-dependent dioxygenase activity"/>
    <property type="evidence" value="ECO:0007669"/>
    <property type="project" value="InterPro"/>
</dbReference>
<protein>
    <recommendedName>
        <fullName evidence="1">Alkylated DNA repair protein AlkB homologue 8 N-terminal domain-containing protein</fullName>
    </recommendedName>
</protein>
<dbReference type="Proteomes" id="UP000606274">
    <property type="component" value="Unassembled WGS sequence"/>
</dbReference>
<evidence type="ECO:0000259" key="1">
    <source>
        <dbReference type="Pfam" id="PF09004"/>
    </source>
</evidence>
<reference evidence="2" key="1">
    <citation type="submission" date="2020-08" db="EMBL/GenBank/DDBJ databases">
        <title>Chromosome-level assembly of Southern catfish (Silurus meridionalis) provides insights into visual adaptation to the nocturnal and benthic lifestyles.</title>
        <authorList>
            <person name="Zhang Y."/>
            <person name="Wang D."/>
            <person name="Peng Z."/>
        </authorList>
    </citation>
    <scope>NUCLEOTIDE SEQUENCE</scope>
    <source>
        <strain evidence="2">SWU-2019-XX</strain>
        <tissue evidence="2">Muscle</tissue>
    </source>
</reference>
<name>A0A8T0B8Q0_SILME</name>
<evidence type="ECO:0000313" key="3">
    <source>
        <dbReference type="Proteomes" id="UP000606274"/>
    </source>
</evidence>
<feature type="non-terminal residue" evidence="2">
    <location>
        <position position="303"/>
    </location>
</feature>
<sequence length="303" mass="33217">MVKQSSTFIIHWVRDLGMVLKSAVPGPLTPTSFSHIGTSLRRTVTGEPASQVPSSTLSLLLSLPAECGKVEAIRFQSASRAALCVLTTSQSSFCLEAEFAQKQTIFSNFVPTGKPFTETETIYKKVYLNSKLDWTDNTEAIYKKGQSRLFLLRRLRSFGVQGALLKTFVDSVVASAIFYGVVCWCDSISTADRRRLDKVIRKANSVLGIPLDTVQETGLRNWECAEQLADVFTDIFNISLSTAVPTCLKMMTIVPMPKKSTVSCLNDYCPIALTAIVIKCSKAAHEAHQDPASTLTGPHAVRI</sequence>
<comment type="caution">
    <text evidence="2">The sequence shown here is derived from an EMBL/GenBank/DDBJ whole genome shotgun (WGS) entry which is preliminary data.</text>
</comment>
<evidence type="ECO:0000313" key="2">
    <source>
        <dbReference type="EMBL" id="KAF7701875.1"/>
    </source>
</evidence>
<dbReference type="InterPro" id="IPR015095">
    <property type="entry name" value="AlkB_hom8_N"/>
</dbReference>
<proteinExistence type="predicted"/>
<gene>
    <name evidence="2" type="ORF">HF521_001158</name>
</gene>
<organism evidence="2 3">
    <name type="scientific">Silurus meridionalis</name>
    <name type="common">Southern catfish</name>
    <name type="synonym">Silurus soldatovi meridionalis</name>
    <dbReference type="NCBI Taxonomy" id="175797"/>
    <lineage>
        <taxon>Eukaryota</taxon>
        <taxon>Metazoa</taxon>
        <taxon>Chordata</taxon>
        <taxon>Craniata</taxon>
        <taxon>Vertebrata</taxon>
        <taxon>Euteleostomi</taxon>
        <taxon>Actinopterygii</taxon>
        <taxon>Neopterygii</taxon>
        <taxon>Teleostei</taxon>
        <taxon>Ostariophysi</taxon>
        <taxon>Siluriformes</taxon>
        <taxon>Siluridae</taxon>
        <taxon>Silurus</taxon>
    </lineage>
</organism>
<accession>A0A8T0B8Q0</accession>
<dbReference type="PANTHER" id="PTHR47510:SF3">
    <property type="entry name" value="ENDO_EXONUCLEASE_PHOSPHATASE DOMAIN-CONTAINING PROTEIN"/>
    <property type="match status" value="1"/>
</dbReference>
<feature type="domain" description="Alkylated DNA repair protein AlkB homologue 8 N-terminal" evidence="1">
    <location>
        <begin position="134"/>
        <end position="169"/>
    </location>
</feature>
<dbReference type="PANTHER" id="PTHR47510">
    <property type="entry name" value="REVERSE TRANSCRIPTASE DOMAIN-CONTAINING PROTEIN"/>
    <property type="match status" value="1"/>
</dbReference>
<dbReference type="AlphaFoldDB" id="A0A8T0B8Q0"/>
<dbReference type="EMBL" id="JABFDY010000010">
    <property type="protein sequence ID" value="KAF7701875.1"/>
    <property type="molecule type" value="Genomic_DNA"/>
</dbReference>